<organism evidence="6">
    <name type="scientific">Albugo laibachii Nc14</name>
    <dbReference type="NCBI Taxonomy" id="890382"/>
    <lineage>
        <taxon>Eukaryota</taxon>
        <taxon>Sar</taxon>
        <taxon>Stramenopiles</taxon>
        <taxon>Oomycota</taxon>
        <taxon>Peronosporomycetes</taxon>
        <taxon>Albuginales</taxon>
        <taxon>Albuginaceae</taxon>
        <taxon>Albugo</taxon>
    </lineage>
</organism>
<reference evidence="6" key="1">
    <citation type="journal article" date="2011" name="PLoS Biol.">
        <title>Gene gain and loss during evolution of obligate parasitism in the white rust pathogen of Arabidopsis thaliana.</title>
        <authorList>
            <person name="Kemen E."/>
            <person name="Gardiner A."/>
            <person name="Schultz-Larsen T."/>
            <person name="Kemen A.C."/>
            <person name="Balmuth A.L."/>
            <person name="Robert-Seilaniantz A."/>
            <person name="Bailey K."/>
            <person name="Holub E."/>
            <person name="Studholme D.J."/>
            <person name="Maclean D."/>
            <person name="Jones J.D."/>
        </authorList>
    </citation>
    <scope>NUCLEOTIDE SEQUENCE</scope>
</reference>
<dbReference type="FunFam" id="1.10.1070.11:FF:000016">
    <property type="entry name" value="PIK1p Phosphatidylinositol 4-kinase"/>
    <property type="match status" value="1"/>
</dbReference>
<gene>
    <name evidence="6" type="primary">AlNc14C1156G12813</name>
    <name evidence="6" type="ORF">ALNC14_142480</name>
</gene>
<feature type="domain" description="PI3K/PI4K catalytic" evidence="5">
    <location>
        <begin position="651"/>
        <end position="936"/>
    </location>
</feature>
<dbReference type="InterPro" id="IPR015433">
    <property type="entry name" value="PI3/4_kinase"/>
</dbReference>
<keyword evidence="3" id="KW-0808">Transferase</keyword>
<dbReference type="Gene3D" id="1.10.1070.11">
    <property type="entry name" value="Phosphatidylinositol 3-/4-kinase, catalytic domain"/>
    <property type="match status" value="1"/>
</dbReference>
<dbReference type="InterPro" id="IPR011009">
    <property type="entry name" value="Kinase-like_dom_sf"/>
</dbReference>
<evidence type="ECO:0000313" key="6">
    <source>
        <dbReference type="EMBL" id="CCA28104.1"/>
    </source>
</evidence>
<dbReference type="GO" id="GO:0004430">
    <property type="term" value="F:1-phosphatidylinositol 4-kinase activity"/>
    <property type="evidence" value="ECO:0007669"/>
    <property type="project" value="UniProtKB-EC"/>
</dbReference>
<dbReference type="PROSITE" id="PS00916">
    <property type="entry name" value="PI3_4_KINASE_2"/>
    <property type="match status" value="1"/>
</dbReference>
<dbReference type="SMART" id="SM00146">
    <property type="entry name" value="PI3Kc"/>
    <property type="match status" value="1"/>
</dbReference>
<reference evidence="6" key="2">
    <citation type="submission" date="2011-02" db="EMBL/GenBank/DDBJ databases">
        <authorList>
            <person name="MacLean D."/>
        </authorList>
    </citation>
    <scope>NUCLEOTIDE SEQUENCE</scope>
</reference>
<dbReference type="EC" id="2.7.1.67" evidence="2"/>
<proteinExistence type="predicted"/>
<dbReference type="AlphaFoldDB" id="F0X2J9"/>
<dbReference type="PANTHER" id="PTHR10048:SF22">
    <property type="entry name" value="PHOSPHATIDYLINOSITOL 4-KINASE BETA"/>
    <property type="match status" value="1"/>
</dbReference>
<dbReference type="GO" id="GO:0048015">
    <property type="term" value="P:phosphatidylinositol-mediated signaling"/>
    <property type="evidence" value="ECO:0007669"/>
    <property type="project" value="TreeGrafter"/>
</dbReference>
<dbReference type="PANTHER" id="PTHR10048">
    <property type="entry name" value="PHOSPHATIDYLINOSITOL KINASE"/>
    <property type="match status" value="1"/>
</dbReference>
<evidence type="ECO:0000256" key="3">
    <source>
        <dbReference type="ARBA" id="ARBA00022679"/>
    </source>
</evidence>
<dbReference type="InterPro" id="IPR011011">
    <property type="entry name" value="Znf_FYVE_PHD"/>
</dbReference>
<dbReference type="Gene3D" id="3.30.1010.10">
    <property type="entry name" value="Phosphatidylinositol 3-kinase Catalytic Subunit, Chain A, domain 4"/>
    <property type="match status" value="1"/>
</dbReference>
<dbReference type="InterPro" id="IPR018936">
    <property type="entry name" value="PI3/4_kinase_CS"/>
</dbReference>
<evidence type="ECO:0000256" key="4">
    <source>
        <dbReference type="ARBA" id="ARBA00022777"/>
    </source>
</evidence>
<accession>F0X2J9</accession>
<dbReference type="SUPFAM" id="SSF57903">
    <property type="entry name" value="FYVE/PHD zinc finger"/>
    <property type="match status" value="1"/>
</dbReference>
<dbReference type="HOGENOM" id="CLU_002446_3_0_1"/>
<evidence type="ECO:0000259" key="5">
    <source>
        <dbReference type="PROSITE" id="PS50290"/>
    </source>
</evidence>
<keyword evidence="4 6" id="KW-0418">Kinase</keyword>
<dbReference type="InterPro" id="IPR036940">
    <property type="entry name" value="PI3/4_kinase_cat_sf"/>
</dbReference>
<evidence type="ECO:0000256" key="1">
    <source>
        <dbReference type="ARBA" id="ARBA00001686"/>
    </source>
</evidence>
<dbReference type="Pfam" id="PF00454">
    <property type="entry name" value="PI3_PI4_kinase"/>
    <property type="match status" value="1"/>
</dbReference>
<dbReference type="PROSITE" id="PS50290">
    <property type="entry name" value="PI3_4_KINASE_3"/>
    <property type="match status" value="1"/>
</dbReference>
<dbReference type="SUPFAM" id="SSF56112">
    <property type="entry name" value="Protein kinase-like (PK-like)"/>
    <property type="match status" value="1"/>
</dbReference>
<dbReference type="GO" id="GO:0005737">
    <property type="term" value="C:cytoplasm"/>
    <property type="evidence" value="ECO:0007669"/>
    <property type="project" value="TreeGrafter"/>
</dbReference>
<dbReference type="InterPro" id="IPR000403">
    <property type="entry name" value="PI3/4_kinase_cat_dom"/>
</dbReference>
<dbReference type="CDD" id="cd05168">
    <property type="entry name" value="PI4Kc_III_beta"/>
    <property type="match status" value="1"/>
</dbReference>
<protein>
    <recommendedName>
        <fullName evidence="2">1-phosphatidylinositol 4-kinase</fullName>
        <ecNumber evidence="2">2.7.1.67</ecNumber>
    </recommendedName>
</protein>
<dbReference type="InterPro" id="IPR057754">
    <property type="entry name" value="PI4-kinase_beta/PIK1_cat"/>
</dbReference>
<sequence length="952" mass="109980">MLEGNSDGRRIVPEDIVRNQRRLGYGNALVVNTDQETLSLTNSTSLCLSSANSIQLQTPRECYQCKHRFKKFVSRRVVCGSCNWTFCRRHCRQFITLHHIESTDSFLRRCCHNCVIRQELITHLDSLIKFSNAMVQKRQTVKMLIENKLSEAIRGDGKSTQFQSESYPSIVERLRTEPMSLIRTIKILYRSRRDPCLFRIACERLPFYIENSIDRVETLWYQILHLVQCLEDDIEISFIQIFYLKRYIRAVCRRSPRIALQTIWNTQASLNDMTSHNSNLLLEVLAFSFPPTKTRLTSEIGLKCPNLWMDIILEDSPHHQRRAIIARLMHVSRYVEGMIQEDGQEAWIDRWLNAKSTEDFQICAKELNETGIMLCEQQTCIMYESLDVPGLQRETESVVESLVFEDLVMKQVQFVKSLAAISDGLRGVYPENRRAVVLKEELVRLNEQLHDTLYPLCSASDELYRVLRIPPTEGKVFMTKERAPTMILVETVPLQAKYEAVDANEDRILRPFLSSSRLSCTILDFEMDEKKYVSEAPTSLHLNEIDDEASQFTDSQCSVLTTPSLTPARSTSARVQRRTEMWKGSLTDAEDDESECSNKGLRTQLARFSIHHESSHTREMKTEVGFFRRKSHHDVGKSLVYNCNIYGESWKDKQERIRRSSPVGELPGWKLFTIIVKTNDDLRQEMFTMQIIQKFQSVFERENLPLWLRTYRIVATGANIGLLETITDACSLDHLKKSFGNGGKSLWEYFQTAYGDSRPEDVSKHATDIGLEQARSNFINSMAAYSLVSYILLLKDRHNGNILLNAEGYLIHIDFGFILGIAPGGSFSLEDAPFKLTYEMVEVMGGYDSEGYHQFRRLLCDGFVAVRKYQREILALLQTTGQQSPFPCFSSGKGNKKKHLARILASVQDRLYTPKSREELERKVDYLLRKSYNAWGTRRYDAYQLRSNNIYS</sequence>
<comment type="catalytic activity">
    <reaction evidence="1">
        <text>a 1,2-diacyl-sn-glycero-3-phospho-(1D-myo-inositol) + ATP = a 1,2-diacyl-sn-glycero-3-phospho-(1D-myo-inositol 4-phosphate) + ADP + H(+)</text>
        <dbReference type="Rhea" id="RHEA:19877"/>
        <dbReference type="ChEBI" id="CHEBI:15378"/>
        <dbReference type="ChEBI" id="CHEBI:30616"/>
        <dbReference type="ChEBI" id="CHEBI:57880"/>
        <dbReference type="ChEBI" id="CHEBI:58178"/>
        <dbReference type="ChEBI" id="CHEBI:456216"/>
        <dbReference type="EC" id="2.7.1.67"/>
    </reaction>
</comment>
<dbReference type="PROSITE" id="PS00915">
    <property type="entry name" value="PI3_4_KINASE_1"/>
    <property type="match status" value="1"/>
</dbReference>
<dbReference type="GO" id="GO:0016020">
    <property type="term" value="C:membrane"/>
    <property type="evidence" value="ECO:0007669"/>
    <property type="project" value="TreeGrafter"/>
</dbReference>
<name>F0X2J9_9STRA</name>
<dbReference type="EMBL" id="FR824899">
    <property type="protein sequence ID" value="CCA28104.1"/>
    <property type="molecule type" value="Genomic_DNA"/>
</dbReference>
<dbReference type="GO" id="GO:0046854">
    <property type="term" value="P:phosphatidylinositol phosphate biosynthetic process"/>
    <property type="evidence" value="ECO:0007669"/>
    <property type="project" value="InterPro"/>
</dbReference>
<evidence type="ECO:0000256" key="2">
    <source>
        <dbReference type="ARBA" id="ARBA00012169"/>
    </source>
</evidence>